<sequence length="49" mass="5264">MSTLAARLLTAMWEAGMEATLLDLYRDCTVAKLVDRLGSGGDSGVVLYE</sequence>
<evidence type="ECO:0000313" key="2">
    <source>
        <dbReference type="Proteomes" id="UP001519332"/>
    </source>
</evidence>
<protein>
    <submittedName>
        <fullName evidence="1">Uncharacterized protein</fullName>
    </submittedName>
</protein>
<dbReference type="EMBL" id="JAGINW010000001">
    <property type="protein sequence ID" value="MBP2328451.1"/>
    <property type="molecule type" value="Genomic_DNA"/>
</dbReference>
<accession>A0ABS4TWZ4</accession>
<keyword evidence="2" id="KW-1185">Reference proteome</keyword>
<comment type="caution">
    <text evidence="1">The sequence shown here is derived from an EMBL/GenBank/DDBJ whole genome shotgun (WGS) entry which is preliminary data.</text>
</comment>
<name>A0ABS4TWZ4_9PSEU</name>
<organism evidence="1 2">
    <name type="scientific">Kibdelosporangium banguiense</name>
    <dbReference type="NCBI Taxonomy" id="1365924"/>
    <lineage>
        <taxon>Bacteria</taxon>
        <taxon>Bacillati</taxon>
        <taxon>Actinomycetota</taxon>
        <taxon>Actinomycetes</taxon>
        <taxon>Pseudonocardiales</taxon>
        <taxon>Pseudonocardiaceae</taxon>
        <taxon>Kibdelosporangium</taxon>
    </lineage>
</organism>
<evidence type="ECO:0000313" key="1">
    <source>
        <dbReference type="EMBL" id="MBP2328451.1"/>
    </source>
</evidence>
<gene>
    <name evidence="1" type="ORF">JOF56_008836</name>
</gene>
<dbReference type="Proteomes" id="UP001519332">
    <property type="component" value="Unassembled WGS sequence"/>
</dbReference>
<reference evidence="1 2" key="1">
    <citation type="submission" date="2021-03" db="EMBL/GenBank/DDBJ databases">
        <title>Sequencing the genomes of 1000 actinobacteria strains.</title>
        <authorList>
            <person name="Klenk H.-P."/>
        </authorList>
    </citation>
    <scope>NUCLEOTIDE SEQUENCE [LARGE SCALE GENOMIC DNA]</scope>
    <source>
        <strain evidence="1 2">DSM 46670</strain>
    </source>
</reference>
<proteinExistence type="predicted"/>
<dbReference type="RefSeq" id="WP_209645443.1">
    <property type="nucleotide sequence ID" value="NZ_JAGINW010000001.1"/>
</dbReference>